<keyword evidence="1" id="KW-0472">Membrane</keyword>
<dbReference type="SUPFAM" id="SSF158472">
    <property type="entry name" value="HAMP domain-like"/>
    <property type="match status" value="1"/>
</dbReference>
<dbReference type="CDD" id="cd07302">
    <property type="entry name" value="CHD"/>
    <property type="match status" value="1"/>
</dbReference>
<comment type="caution">
    <text evidence="4">The sequence shown here is derived from an EMBL/GenBank/DDBJ whole genome shotgun (WGS) entry which is preliminary data.</text>
</comment>
<organism evidence="4 5">
    <name type="scientific">Natronospira bacteriovora</name>
    <dbReference type="NCBI Taxonomy" id="3069753"/>
    <lineage>
        <taxon>Bacteria</taxon>
        <taxon>Pseudomonadati</taxon>
        <taxon>Pseudomonadota</taxon>
        <taxon>Gammaproteobacteria</taxon>
        <taxon>Natronospirales</taxon>
        <taxon>Natronospiraceae</taxon>
        <taxon>Natronospira</taxon>
    </lineage>
</organism>
<feature type="domain" description="HAMP" evidence="3">
    <location>
        <begin position="300"/>
        <end position="352"/>
    </location>
</feature>
<reference evidence="4 5" key="1">
    <citation type="submission" date="2023-08" db="EMBL/GenBank/DDBJ databases">
        <title>Whole-genome sequencing of halo(alkali)philic microorganisms from hypersaline lakes.</title>
        <authorList>
            <person name="Sorokin D.Y."/>
            <person name="Abbas B."/>
            <person name="Merkel A.Y."/>
        </authorList>
    </citation>
    <scope>NUCLEOTIDE SEQUENCE [LARGE SCALE GENOMIC DNA]</scope>
    <source>
        <strain evidence="4 5">AB-CW4</strain>
    </source>
</reference>
<dbReference type="PROSITE" id="PS50125">
    <property type="entry name" value="GUANYLATE_CYCLASE_2"/>
    <property type="match status" value="1"/>
</dbReference>
<accession>A0ABU0W9Y4</accession>
<feature type="transmembrane region" description="Helical" evidence="1">
    <location>
        <begin position="279"/>
        <end position="299"/>
    </location>
</feature>
<dbReference type="InterPro" id="IPR003660">
    <property type="entry name" value="HAMP_dom"/>
</dbReference>
<dbReference type="SUPFAM" id="SSF55073">
    <property type="entry name" value="Nucleotide cyclase"/>
    <property type="match status" value="1"/>
</dbReference>
<dbReference type="EMBL" id="JAVDDT010000011">
    <property type="protein sequence ID" value="MDQ2070806.1"/>
    <property type="molecule type" value="Genomic_DNA"/>
</dbReference>
<dbReference type="InterPro" id="IPR029787">
    <property type="entry name" value="Nucleotide_cyclase"/>
</dbReference>
<dbReference type="PANTHER" id="PTHR43081">
    <property type="entry name" value="ADENYLATE CYCLASE, TERMINAL-DIFFERENTIATION SPECIFIC-RELATED"/>
    <property type="match status" value="1"/>
</dbReference>
<dbReference type="Pfam" id="PF14827">
    <property type="entry name" value="dCache_3"/>
    <property type="match status" value="1"/>
</dbReference>
<sequence>MFRFRRFQTRLLVLFLALFTLTQAVALGFSNWAGRITAGTEIRNALEVSAGVFSSLLEERDTRLLQAAVLLADDFAFKSAYATRDGPTIESMLHNHGHRIGADIMYLLSLDSEVIASTLGEGEEAAAFIHPELLAAAQADPHGEATAIVLIDGEPFQLVVVPVLIPRHDAWVAMGFAVDDPFVAHFREVTQSHISLMVREETAWRPLASTLPAAERQALSDQLATNPGSPGSAFNLRLAGEDYVSLLYPLGMDDQRQLMAGMHRSLDAAMAPYARLQRILLVLMLLGLGLTAVGAVWVARRVSGPVRQLREGAVRIAEGDYRSRVHVRQRDELGALGRAFNRMAHGLEDRDRVRGLLGKVVSPAIAEELLSRDIELGGEEREVSILFADIVGFTALAERLPPSELLDFLNHYLTRLSGDIEANQGVIDKYIGDAVMAVFAAPLPDPYHASHAVAAALAMQQSMQALNMAEADGRPDLQLRVGINSGTAVAGNMGSADRLNYTVVGDAVNLASRLEGLTRRYGVPVIVSQATRDRAPQYLYRELDRVRVKGRKSPVSVHEPLMLEAMADADTLAELGLFAEALDAYRSRQWSQAAAGFSDILKRRDDPVAGLYLDIISRYRQQPPSENWDGSATLVTKSGDA</sequence>
<evidence type="ECO:0000259" key="3">
    <source>
        <dbReference type="PROSITE" id="PS50885"/>
    </source>
</evidence>
<dbReference type="InterPro" id="IPR001054">
    <property type="entry name" value="A/G_cyclase"/>
</dbReference>
<name>A0ABU0W9Y4_9GAMM</name>
<dbReference type="Gene3D" id="6.10.340.10">
    <property type="match status" value="1"/>
</dbReference>
<dbReference type="SMART" id="SM00044">
    <property type="entry name" value="CYCc"/>
    <property type="match status" value="1"/>
</dbReference>
<evidence type="ECO:0000313" key="4">
    <source>
        <dbReference type="EMBL" id="MDQ2070806.1"/>
    </source>
</evidence>
<dbReference type="RefSeq" id="WP_306729303.1">
    <property type="nucleotide sequence ID" value="NZ_JAVDDT010000011.1"/>
</dbReference>
<keyword evidence="1" id="KW-1133">Transmembrane helix</keyword>
<dbReference type="InterPro" id="IPR029150">
    <property type="entry name" value="dCache_3"/>
</dbReference>
<dbReference type="Gene3D" id="3.30.70.1230">
    <property type="entry name" value="Nucleotide cyclase"/>
    <property type="match status" value="1"/>
</dbReference>
<keyword evidence="1" id="KW-0812">Transmembrane</keyword>
<evidence type="ECO:0000313" key="5">
    <source>
        <dbReference type="Proteomes" id="UP001239019"/>
    </source>
</evidence>
<dbReference type="PANTHER" id="PTHR43081:SF1">
    <property type="entry name" value="ADENYLATE CYCLASE, TERMINAL-DIFFERENTIATION SPECIFIC"/>
    <property type="match status" value="1"/>
</dbReference>
<dbReference type="InterPro" id="IPR050697">
    <property type="entry name" value="Adenylyl/Guanylyl_Cyclase_3/4"/>
</dbReference>
<protein>
    <submittedName>
        <fullName evidence="4">Adenylate/guanylate cyclase domain-containing protein</fullName>
    </submittedName>
</protein>
<evidence type="ECO:0000259" key="2">
    <source>
        <dbReference type="PROSITE" id="PS50125"/>
    </source>
</evidence>
<dbReference type="Proteomes" id="UP001239019">
    <property type="component" value="Unassembled WGS sequence"/>
</dbReference>
<dbReference type="PROSITE" id="PS50885">
    <property type="entry name" value="HAMP"/>
    <property type="match status" value="1"/>
</dbReference>
<dbReference type="CDD" id="cd06225">
    <property type="entry name" value="HAMP"/>
    <property type="match status" value="1"/>
</dbReference>
<keyword evidence="5" id="KW-1185">Reference proteome</keyword>
<proteinExistence type="predicted"/>
<feature type="domain" description="Guanylate cyclase" evidence="2">
    <location>
        <begin position="384"/>
        <end position="515"/>
    </location>
</feature>
<dbReference type="SMART" id="SM00304">
    <property type="entry name" value="HAMP"/>
    <property type="match status" value="1"/>
</dbReference>
<evidence type="ECO:0000256" key="1">
    <source>
        <dbReference type="SAM" id="Phobius"/>
    </source>
</evidence>
<gene>
    <name evidence="4" type="ORF">RBH19_13090</name>
</gene>
<dbReference type="Pfam" id="PF00672">
    <property type="entry name" value="HAMP"/>
    <property type="match status" value="1"/>
</dbReference>
<dbReference type="Pfam" id="PF00211">
    <property type="entry name" value="Guanylate_cyc"/>
    <property type="match status" value="1"/>
</dbReference>